<evidence type="ECO:0000256" key="1">
    <source>
        <dbReference type="SAM" id="MobiDB-lite"/>
    </source>
</evidence>
<keyword evidence="3" id="KW-1185">Reference proteome</keyword>
<gene>
    <name evidence="2" type="ORF">NDU88_002054</name>
</gene>
<comment type="caution">
    <text evidence="2">The sequence shown here is derived from an EMBL/GenBank/DDBJ whole genome shotgun (WGS) entry which is preliminary data.</text>
</comment>
<name>A0AAV7VD83_PLEWA</name>
<protein>
    <submittedName>
        <fullName evidence="2">Uncharacterized protein</fullName>
    </submittedName>
</protein>
<accession>A0AAV7VD83</accession>
<sequence>MSGRSLRRQRGHCRLSCACPLVQSMPPPPPSPAYRLFFLLVRFPPAGPSRLLEAAASQPRAGLAVGSGPRGEEDEGGALAAPIE</sequence>
<reference evidence="2" key="1">
    <citation type="journal article" date="2022" name="bioRxiv">
        <title>Sequencing and chromosome-scale assembly of the giantPleurodeles waltlgenome.</title>
        <authorList>
            <person name="Brown T."/>
            <person name="Elewa A."/>
            <person name="Iarovenko S."/>
            <person name="Subramanian E."/>
            <person name="Araus A.J."/>
            <person name="Petzold A."/>
            <person name="Susuki M."/>
            <person name="Suzuki K.-i.T."/>
            <person name="Hayashi T."/>
            <person name="Toyoda A."/>
            <person name="Oliveira C."/>
            <person name="Osipova E."/>
            <person name="Leigh N.D."/>
            <person name="Simon A."/>
            <person name="Yun M.H."/>
        </authorList>
    </citation>
    <scope>NUCLEOTIDE SEQUENCE</scope>
    <source>
        <strain evidence="2">20211129_DDA</strain>
        <tissue evidence="2">Liver</tissue>
    </source>
</reference>
<dbReference type="EMBL" id="JANPWB010000003">
    <property type="protein sequence ID" value="KAJ1198210.1"/>
    <property type="molecule type" value="Genomic_DNA"/>
</dbReference>
<organism evidence="2 3">
    <name type="scientific">Pleurodeles waltl</name>
    <name type="common">Iberian ribbed newt</name>
    <dbReference type="NCBI Taxonomy" id="8319"/>
    <lineage>
        <taxon>Eukaryota</taxon>
        <taxon>Metazoa</taxon>
        <taxon>Chordata</taxon>
        <taxon>Craniata</taxon>
        <taxon>Vertebrata</taxon>
        <taxon>Euteleostomi</taxon>
        <taxon>Amphibia</taxon>
        <taxon>Batrachia</taxon>
        <taxon>Caudata</taxon>
        <taxon>Salamandroidea</taxon>
        <taxon>Salamandridae</taxon>
        <taxon>Pleurodelinae</taxon>
        <taxon>Pleurodeles</taxon>
    </lineage>
</organism>
<evidence type="ECO:0000313" key="2">
    <source>
        <dbReference type="EMBL" id="KAJ1198210.1"/>
    </source>
</evidence>
<dbReference type="Proteomes" id="UP001066276">
    <property type="component" value="Chromosome 2_1"/>
</dbReference>
<dbReference type="AlphaFoldDB" id="A0AAV7VD83"/>
<proteinExistence type="predicted"/>
<evidence type="ECO:0000313" key="3">
    <source>
        <dbReference type="Proteomes" id="UP001066276"/>
    </source>
</evidence>
<feature type="region of interest" description="Disordered" evidence="1">
    <location>
        <begin position="59"/>
        <end position="84"/>
    </location>
</feature>